<feature type="transmembrane region" description="Helical" evidence="6">
    <location>
        <begin position="50"/>
        <end position="72"/>
    </location>
</feature>
<dbReference type="Pfam" id="PF02535">
    <property type="entry name" value="Zip"/>
    <property type="match status" value="1"/>
</dbReference>
<feature type="transmembrane region" description="Helical" evidence="6">
    <location>
        <begin position="401"/>
        <end position="421"/>
    </location>
</feature>
<dbReference type="GO" id="GO:0005385">
    <property type="term" value="F:zinc ion transmembrane transporter activity"/>
    <property type="evidence" value="ECO:0007669"/>
    <property type="project" value="TreeGrafter"/>
</dbReference>
<organism evidence="7 8">
    <name type="scientific">Plectus sambesii</name>
    <dbReference type="NCBI Taxonomy" id="2011161"/>
    <lineage>
        <taxon>Eukaryota</taxon>
        <taxon>Metazoa</taxon>
        <taxon>Ecdysozoa</taxon>
        <taxon>Nematoda</taxon>
        <taxon>Chromadorea</taxon>
        <taxon>Plectida</taxon>
        <taxon>Plectina</taxon>
        <taxon>Plectoidea</taxon>
        <taxon>Plectidae</taxon>
        <taxon>Plectus</taxon>
    </lineage>
</organism>
<name>A0A914VNY1_9BILA</name>
<feature type="transmembrane region" description="Helical" evidence="6">
    <location>
        <begin position="464"/>
        <end position="485"/>
    </location>
</feature>
<evidence type="ECO:0000256" key="2">
    <source>
        <dbReference type="ARBA" id="ARBA00022692"/>
    </source>
</evidence>
<protein>
    <submittedName>
        <fullName evidence="8">Uncharacterized protein</fullName>
    </submittedName>
</protein>
<dbReference type="InterPro" id="IPR003689">
    <property type="entry name" value="ZIP"/>
</dbReference>
<evidence type="ECO:0000256" key="5">
    <source>
        <dbReference type="SAM" id="MobiDB-lite"/>
    </source>
</evidence>
<dbReference type="PANTHER" id="PTHR11040:SF219">
    <property type="entry name" value="ZRT (ZRT), IRT- (IRT-) LIKE PROTEIN TRANSPORTER"/>
    <property type="match status" value="1"/>
</dbReference>
<evidence type="ECO:0000256" key="6">
    <source>
        <dbReference type="SAM" id="Phobius"/>
    </source>
</evidence>
<feature type="compositionally biased region" description="Polar residues" evidence="5">
    <location>
        <begin position="213"/>
        <end position="229"/>
    </location>
</feature>
<keyword evidence="2 6" id="KW-0812">Transmembrane</keyword>
<comment type="subcellular location">
    <subcellularLocation>
        <location evidence="1">Membrane</location>
        <topology evidence="1">Multi-pass membrane protein</topology>
    </subcellularLocation>
</comment>
<feature type="transmembrane region" description="Helical" evidence="6">
    <location>
        <begin position="92"/>
        <end position="117"/>
    </location>
</feature>
<sequence length="544" mass="59566">MSPLMLKIILMLVMVVITLVAGLVPVRVLKLLRKNAALASTDSQHRSASLTLCLLTCFSGGVFLATCFLDLLPDVNEHLRELKKKMDIHSEYPFAELLSCVGFFLVFGLEEIVLKLIPGLGHSHKRESSTPPHLHVQRSSENLHVNTPNDLYPYQSNAKNERAAGGNASCLLADGRHNEDDELSKGPLLSDDLSPPPVAVLGNARIQSRGETRSTPLSPDSVAKAQTNGGPLPTKRSISTNAAVNRRTFRDGQLKATSESDLETRQMLRGGDRDRKRFSQQRSSMVVGDLCSDEQCIGQYGSLSAIRRSRSTSEVGGASIYYSVYSIDNPLYASLEMAEPERCEMNCEGRDEHPPILMTSRPHAHSHGVRSVTFVLALSFHSVLEGLAFGVQKNSSEVTTLFLSLMIHKSIVAFSVGLQLARTHAHQLGWVTVSILVLALMTPLGATIGMFVQESDFDVNVKDVVVLVFEGLAVGTFLYVTFFEVLLHERDNEHPNLLKLFVIIVGFALIGGFRLMSHGSHGEDDHGHHDEGCPQLNMTATPIS</sequence>
<dbReference type="PANTHER" id="PTHR11040">
    <property type="entry name" value="ZINC/IRON TRANSPORTER"/>
    <property type="match status" value="1"/>
</dbReference>
<feature type="transmembrane region" description="Helical" evidence="6">
    <location>
        <begin position="368"/>
        <end position="389"/>
    </location>
</feature>
<accession>A0A914VNY1</accession>
<feature type="compositionally biased region" description="Basic and acidic residues" evidence="5">
    <location>
        <begin position="521"/>
        <end position="532"/>
    </location>
</feature>
<feature type="transmembrane region" description="Helical" evidence="6">
    <location>
        <begin position="428"/>
        <end position="452"/>
    </location>
</feature>
<feature type="transmembrane region" description="Helical" evidence="6">
    <location>
        <begin position="6"/>
        <end position="29"/>
    </location>
</feature>
<reference evidence="8" key="1">
    <citation type="submission" date="2022-11" db="UniProtKB">
        <authorList>
            <consortium name="WormBaseParasite"/>
        </authorList>
    </citation>
    <scope>IDENTIFICATION</scope>
</reference>
<keyword evidence="7" id="KW-1185">Reference proteome</keyword>
<feature type="transmembrane region" description="Helical" evidence="6">
    <location>
        <begin position="497"/>
        <end position="516"/>
    </location>
</feature>
<dbReference type="Proteomes" id="UP000887566">
    <property type="component" value="Unplaced"/>
</dbReference>
<feature type="region of interest" description="Disordered" evidence="5">
    <location>
        <begin position="172"/>
        <end position="241"/>
    </location>
</feature>
<keyword evidence="4 6" id="KW-0472">Membrane</keyword>
<dbReference type="GO" id="GO:0005886">
    <property type="term" value="C:plasma membrane"/>
    <property type="evidence" value="ECO:0007669"/>
    <property type="project" value="TreeGrafter"/>
</dbReference>
<feature type="region of interest" description="Disordered" evidence="5">
    <location>
        <begin position="521"/>
        <end position="544"/>
    </location>
</feature>
<keyword evidence="3 6" id="KW-1133">Transmembrane helix</keyword>
<evidence type="ECO:0000256" key="3">
    <source>
        <dbReference type="ARBA" id="ARBA00022989"/>
    </source>
</evidence>
<dbReference type="WBParaSite" id="PSAMB.scaffold223size64209.g3516.t1">
    <property type="protein sequence ID" value="PSAMB.scaffold223size64209.g3516.t1"/>
    <property type="gene ID" value="PSAMB.scaffold223size64209.g3516"/>
</dbReference>
<evidence type="ECO:0000256" key="1">
    <source>
        <dbReference type="ARBA" id="ARBA00004141"/>
    </source>
</evidence>
<evidence type="ECO:0000313" key="8">
    <source>
        <dbReference type="WBParaSite" id="PSAMB.scaffold223size64209.g3516.t1"/>
    </source>
</evidence>
<evidence type="ECO:0000313" key="7">
    <source>
        <dbReference type="Proteomes" id="UP000887566"/>
    </source>
</evidence>
<dbReference type="AlphaFoldDB" id="A0A914VNY1"/>
<evidence type="ECO:0000256" key="4">
    <source>
        <dbReference type="ARBA" id="ARBA00023136"/>
    </source>
</evidence>
<proteinExistence type="predicted"/>